<name>A0ABR0XAL6_REHGL</name>
<dbReference type="CDD" id="cd06899">
    <property type="entry name" value="lectin_legume_LecRK_Arcelin_ConA"/>
    <property type="match status" value="1"/>
</dbReference>
<keyword evidence="7 8" id="KW-0472">Membrane</keyword>
<organism evidence="11 12">
    <name type="scientific">Rehmannia glutinosa</name>
    <name type="common">Chinese foxglove</name>
    <dbReference type="NCBI Taxonomy" id="99300"/>
    <lineage>
        <taxon>Eukaryota</taxon>
        <taxon>Viridiplantae</taxon>
        <taxon>Streptophyta</taxon>
        <taxon>Embryophyta</taxon>
        <taxon>Tracheophyta</taxon>
        <taxon>Spermatophyta</taxon>
        <taxon>Magnoliopsida</taxon>
        <taxon>eudicotyledons</taxon>
        <taxon>Gunneridae</taxon>
        <taxon>Pentapetalae</taxon>
        <taxon>asterids</taxon>
        <taxon>lamiids</taxon>
        <taxon>Lamiales</taxon>
        <taxon>Orobanchaceae</taxon>
        <taxon>Rehmannieae</taxon>
        <taxon>Rehmannia</taxon>
    </lineage>
</organism>
<evidence type="ECO:0000259" key="9">
    <source>
        <dbReference type="Pfam" id="PF00139"/>
    </source>
</evidence>
<protein>
    <recommendedName>
        <fullName evidence="13">Non-specific serine/threonine protein kinase</fullName>
    </recommendedName>
</protein>
<dbReference type="InterPro" id="IPR001220">
    <property type="entry name" value="Legume_lectin_dom"/>
</dbReference>
<evidence type="ECO:0000256" key="2">
    <source>
        <dbReference type="ARBA" id="ARBA00007606"/>
    </source>
</evidence>
<dbReference type="InterPro" id="IPR013057">
    <property type="entry name" value="AA_transpt_TM"/>
</dbReference>
<sequence length="455" mass="49541">MSESYAFSSSPQPIKPFSFLIFLSVLLSAIHFSLSLPSKTHFGSNLVLIGDAKFANNSSCIRLTNPTISSPSSGFLIQKKPIKLFSSNSKSRKPVSFSTDFSFSISPHNGDGLAFLVVPKNFISKFSTENFGVLKENRFLGVEFDTSADENVGDVNANHVGVDVGSLVSVKTSNVSSINLVLNSGLKLHSWVDYDSSSKRIEIRLGKFGSARPYNPLLVYQVDLGEMWRNEEVLVGLSSSSGKSMQISNVYSWNFRTRTVPKWLHSQPLNPRAFSSKHSEEKLAQKKKICALGFLSGLVFMTGCGALLALVVLFLWALFENSSETVLTIPGNCTVHSDSWLQVGFVLTTGINSAYVLGYSGAIMVPLGWIGGVVGLILATAISLYANALVAKLHEYGGRRHIRYRDLAGFIYGIAAPPRDYGIYGTKLSRIFTTTSALANLVFSLNTGMLPEIQA</sequence>
<dbReference type="Gene3D" id="2.60.120.200">
    <property type="match status" value="1"/>
</dbReference>
<gene>
    <name evidence="11" type="ORF">DH2020_010412</name>
</gene>
<evidence type="ECO:0000256" key="7">
    <source>
        <dbReference type="ARBA" id="ARBA00023136"/>
    </source>
</evidence>
<keyword evidence="6 8" id="KW-1133">Transmembrane helix</keyword>
<evidence type="ECO:0000256" key="3">
    <source>
        <dbReference type="ARBA" id="ARBA00022692"/>
    </source>
</evidence>
<feature type="transmembrane region" description="Helical" evidence="8">
    <location>
        <begin position="367"/>
        <end position="390"/>
    </location>
</feature>
<comment type="caution">
    <text evidence="11">The sequence shown here is derived from an EMBL/GenBank/DDBJ whole genome shotgun (WGS) entry which is preliminary data.</text>
</comment>
<accession>A0ABR0XAL6</accession>
<dbReference type="Pfam" id="PF01490">
    <property type="entry name" value="Aa_trans"/>
    <property type="match status" value="1"/>
</dbReference>
<feature type="transmembrane region" description="Helical" evidence="8">
    <location>
        <begin position="289"/>
        <end position="319"/>
    </location>
</feature>
<dbReference type="Pfam" id="PF00139">
    <property type="entry name" value="Lectin_legB"/>
    <property type="match status" value="1"/>
</dbReference>
<evidence type="ECO:0000256" key="5">
    <source>
        <dbReference type="ARBA" id="ARBA00022970"/>
    </source>
</evidence>
<dbReference type="InterPro" id="IPR050258">
    <property type="entry name" value="Leguminous_Lectin"/>
</dbReference>
<feature type="domain" description="Amino acid transporter transmembrane" evidence="10">
    <location>
        <begin position="336"/>
        <end position="441"/>
    </location>
</feature>
<dbReference type="InterPro" id="IPR013320">
    <property type="entry name" value="ConA-like_dom_sf"/>
</dbReference>
<dbReference type="PANTHER" id="PTHR32401:SF54">
    <property type="entry name" value="L-TYPE LECTIN-DOMAIN CONTAINING RECEPTOR KINASE S.4-LIKE"/>
    <property type="match status" value="1"/>
</dbReference>
<evidence type="ECO:0000259" key="10">
    <source>
        <dbReference type="Pfam" id="PF01490"/>
    </source>
</evidence>
<comment type="similarity">
    <text evidence="2">Belongs to the leguminous lectin family.</text>
</comment>
<dbReference type="Proteomes" id="UP001318860">
    <property type="component" value="Unassembled WGS sequence"/>
</dbReference>
<keyword evidence="5" id="KW-0029">Amino-acid transport</keyword>
<evidence type="ECO:0000313" key="12">
    <source>
        <dbReference type="Proteomes" id="UP001318860"/>
    </source>
</evidence>
<evidence type="ECO:0000256" key="4">
    <source>
        <dbReference type="ARBA" id="ARBA00022734"/>
    </source>
</evidence>
<dbReference type="SUPFAM" id="SSF49899">
    <property type="entry name" value="Concanavalin A-like lectins/glucanases"/>
    <property type="match status" value="1"/>
</dbReference>
<dbReference type="EMBL" id="JABTTQ020000005">
    <property type="protein sequence ID" value="KAK6156164.1"/>
    <property type="molecule type" value="Genomic_DNA"/>
</dbReference>
<keyword evidence="4" id="KW-0430">Lectin</keyword>
<keyword evidence="3 8" id="KW-0812">Transmembrane</keyword>
<keyword evidence="12" id="KW-1185">Reference proteome</keyword>
<dbReference type="PANTHER" id="PTHR32401">
    <property type="entry name" value="CONCANAVALIN A-LIKE LECTIN FAMILY PROTEIN"/>
    <property type="match status" value="1"/>
</dbReference>
<proteinExistence type="inferred from homology"/>
<evidence type="ECO:0000256" key="1">
    <source>
        <dbReference type="ARBA" id="ARBA00004370"/>
    </source>
</evidence>
<evidence type="ECO:0008006" key="13">
    <source>
        <dbReference type="Google" id="ProtNLM"/>
    </source>
</evidence>
<reference evidence="11 12" key="1">
    <citation type="journal article" date="2021" name="Comput. Struct. Biotechnol. J.">
        <title>De novo genome assembly of the potent medicinal plant Rehmannia glutinosa using nanopore technology.</title>
        <authorList>
            <person name="Ma L."/>
            <person name="Dong C."/>
            <person name="Song C."/>
            <person name="Wang X."/>
            <person name="Zheng X."/>
            <person name="Niu Y."/>
            <person name="Chen S."/>
            <person name="Feng W."/>
        </authorList>
    </citation>
    <scope>NUCLEOTIDE SEQUENCE [LARGE SCALE GENOMIC DNA]</scope>
    <source>
        <strain evidence="11">DH-2019</strain>
    </source>
</reference>
<evidence type="ECO:0000313" key="11">
    <source>
        <dbReference type="EMBL" id="KAK6156164.1"/>
    </source>
</evidence>
<evidence type="ECO:0000256" key="8">
    <source>
        <dbReference type="SAM" id="Phobius"/>
    </source>
</evidence>
<feature type="domain" description="Legume lectin" evidence="9">
    <location>
        <begin position="42"/>
        <end position="268"/>
    </location>
</feature>
<comment type="subcellular location">
    <subcellularLocation>
        <location evidence="1">Membrane</location>
    </subcellularLocation>
</comment>
<evidence type="ECO:0000256" key="6">
    <source>
        <dbReference type="ARBA" id="ARBA00022989"/>
    </source>
</evidence>
<keyword evidence="5" id="KW-0813">Transport</keyword>